<comment type="caution">
    <text evidence="1">The sequence shown here is derived from an EMBL/GenBank/DDBJ whole genome shotgun (WGS) entry which is preliminary data.</text>
</comment>
<evidence type="ECO:0000313" key="1">
    <source>
        <dbReference type="EMBL" id="VEL35718.1"/>
    </source>
</evidence>
<gene>
    <name evidence="1" type="ORF">PXEA_LOCUS29158</name>
</gene>
<protein>
    <submittedName>
        <fullName evidence="1">Uncharacterized protein</fullName>
    </submittedName>
</protein>
<name>A0A448XG36_9PLAT</name>
<organism evidence="1 2">
    <name type="scientific">Protopolystoma xenopodis</name>
    <dbReference type="NCBI Taxonomy" id="117903"/>
    <lineage>
        <taxon>Eukaryota</taxon>
        <taxon>Metazoa</taxon>
        <taxon>Spiralia</taxon>
        <taxon>Lophotrochozoa</taxon>
        <taxon>Platyhelminthes</taxon>
        <taxon>Monogenea</taxon>
        <taxon>Polyopisthocotylea</taxon>
        <taxon>Polystomatidea</taxon>
        <taxon>Polystomatidae</taxon>
        <taxon>Protopolystoma</taxon>
    </lineage>
</organism>
<accession>A0A448XG36</accession>
<dbReference type="EMBL" id="CAAALY010250474">
    <property type="protein sequence ID" value="VEL35718.1"/>
    <property type="molecule type" value="Genomic_DNA"/>
</dbReference>
<dbReference type="Proteomes" id="UP000784294">
    <property type="component" value="Unassembled WGS sequence"/>
</dbReference>
<dbReference type="AlphaFoldDB" id="A0A448XG36"/>
<sequence length="255" mass="27441">MSFAVSSLLSNSRSTWPICVYNRVLSVPLLFLRAPSLSLSPSERAQPEGEGWSGVCGDRVKDNLISHFGPSQQPIRTGQTAVCRGPEATNHTTCSTGQSGLTTRSLSSLTLAHVYSPCSRLLQTPPRGRLLHLSQTHPGSHRPSTVNGIAVAGVAGSSSDLSQLYVHYKAHGQDVQLETYCPTSSLTNSPIFPPPIASVPASPFPQVKSSQVRPNRLQSSQVESLLIHNSRLEKSGYRSRSSRLLCPPSGLFTSR</sequence>
<proteinExistence type="predicted"/>
<reference evidence="1" key="1">
    <citation type="submission" date="2018-11" db="EMBL/GenBank/DDBJ databases">
        <authorList>
            <consortium name="Pathogen Informatics"/>
        </authorList>
    </citation>
    <scope>NUCLEOTIDE SEQUENCE</scope>
</reference>
<evidence type="ECO:0000313" key="2">
    <source>
        <dbReference type="Proteomes" id="UP000784294"/>
    </source>
</evidence>
<keyword evidence="2" id="KW-1185">Reference proteome</keyword>